<reference evidence="2 3" key="1">
    <citation type="submission" date="2020-08" db="EMBL/GenBank/DDBJ databases">
        <title>Genomic Encyclopedia of Type Strains, Phase IV (KMG-IV): sequencing the most valuable type-strain genomes for metagenomic binning, comparative biology and taxonomic classification.</title>
        <authorList>
            <person name="Goeker M."/>
        </authorList>
    </citation>
    <scope>NUCLEOTIDE SEQUENCE [LARGE SCALE GENOMIC DNA]</scope>
    <source>
        <strain evidence="2 3">DSM 24163</strain>
    </source>
</reference>
<comment type="caution">
    <text evidence="2">The sequence shown here is derived from an EMBL/GenBank/DDBJ whole genome shotgun (WGS) entry which is preliminary data.</text>
</comment>
<feature type="domain" description="SPOR" evidence="1">
    <location>
        <begin position="111"/>
        <end position="179"/>
    </location>
</feature>
<dbReference type="EMBL" id="JACHHP010000007">
    <property type="protein sequence ID" value="MBB5209701.1"/>
    <property type="molecule type" value="Genomic_DNA"/>
</dbReference>
<proteinExistence type="predicted"/>
<evidence type="ECO:0000259" key="1">
    <source>
        <dbReference type="Pfam" id="PF05036"/>
    </source>
</evidence>
<dbReference type="RefSeq" id="WP_183962251.1">
    <property type="nucleotide sequence ID" value="NZ_JACHHP010000007.1"/>
</dbReference>
<keyword evidence="3" id="KW-1185">Reference proteome</keyword>
<organism evidence="2 3">
    <name type="scientific">Chiayiivirga flava</name>
    <dbReference type="NCBI Taxonomy" id="659595"/>
    <lineage>
        <taxon>Bacteria</taxon>
        <taxon>Pseudomonadati</taxon>
        <taxon>Pseudomonadota</taxon>
        <taxon>Gammaproteobacteria</taxon>
        <taxon>Lysobacterales</taxon>
        <taxon>Lysobacteraceae</taxon>
        <taxon>Chiayiivirga</taxon>
    </lineage>
</organism>
<protein>
    <recommendedName>
        <fullName evidence="1">SPOR domain-containing protein</fullName>
    </recommendedName>
</protein>
<accession>A0A7W8DAS8</accession>
<gene>
    <name evidence="2" type="ORF">HNQ52_003273</name>
</gene>
<dbReference type="Proteomes" id="UP000521199">
    <property type="component" value="Unassembled WGS sequence"/>
</dbReference>
<name>A0A7W8DAS8_9GAMM</name>
<evidence type="ECO:0000313" key="2">
    <source>
        <dbReference type="EMBL" id="MBB5209701.1"/>
    </source>
</evidence>
<sequence length="221" mass="24508">MFARALFVLLLLMNLGVAAWWMLRTPPAAPSLPASEPGIPPLRLLSEIERADPDTPVPELAAPRTTEADLADLRCLQIGPFLTQADLRRAVNALTPNAERIQFRETRVLANRGFWVFLPAQPSREAALAAARELSAKGLRDYYVVTAGERENTISLGLFRDLANAEQRRDQVRAAGLEPELQPRTDEIPNYWIDLAVQPDVDWRVRLGGYVGVGTQDVACE</sequence>
<dbReference type="InterPro" id="IPR007730">
    <property type="entry name" value="SPOR-like_dom"/>
</dbReference>
<dbReference type="AlphaFoldDB" id="A0A7W8DAS8"/>
<dbReference type="GO" id="GO:0042834">
    <property type="term" value="F:peptidoglycan binding"/>
    <property type="evidence" value="ECO:0007669"/>
    <property type="project" value="InterPro"/>
</dbReference>
<dbReference type="Pfam" id="PF05036">
    <property type="entry name" value="SPOR"/>
    <property type="match status" value="1"/>
</dbReference>
<evidence type="ECO:0000313" key="3">
    <source>
        <dbReference type="Proteomes" id="UP000521199"/>
    </source>
</evidence>